<dbReference type="AlphaFoldDB" id="A0AAW0GJ46"/>
<protein>
    <recommendedName>
        <fullName evidence="3">F-box domain-containing protein</fullName>
    </recommendedName>
</protein>
<keyword evidence="2" id="KW-1185">Reference proteome</keyword>
<comment type="caution">
    <text evidence="1">The sequence shown here is derived from an EMBL/GenBank/DDBJ whole genome shotgun (WGS) entry which is preliminary data.</text>
</comment>
<name>A0AAW0GJ46_9APHY</name>
<gene>
    <name evidence="1" type="ORF">QCA50_006423</name>
</gene>
<reference evidence="1 2" key="1">
    <citation type="submission" date="2022-09" db="EMBL/GenBank/DDBJ databases">
        <authorList>
            <person name="Palmer J.M."/>
        </authorList>
    </citation>
    <scope>NUCLEOTIDE SEQUENCE [LARGE SCALE GENOMIC DNA]</scope>
    <source>
        <strain evidence="1 2">DSM 7382</strain>
    </source>
</reference>
<dbReference type="InterPro" id="IPR036047">
    <property type="entry name" value="F-box-like_dom_sf"/>
</dbReference>
<sequence>MRKGFLVPKPDPTGPVPPTVLTLPTLRVPDLPPEITDRILDHLHADTQTLLQCSLVVKHWVPRSRYYTFHSIVLKGHSKCQGLQSLLESNPNLGYFVKELKIMTTFEEPPWLSTDVPELTKKLPLVYRLEVEGNGICSAATFREFPNVRELTIERGAFETFNEFVGTVCNLPSCKI</sequence>
<organism evidence="1 2">
    <name type="scientific">Cerrena zonata</name>
    <dbReference type="NCBI Taxonomy" id="2478898"/>
    <lineage>
        <taxon>Eukaryota</taxon>
        <taxon>Fungi</taxon>
        <taxon>Dikarya</taxon>
        <taxon>Basidiomycota</taxon>
        <taxon>Agaricomycotina</taxon>
        <taxon>Agaricomycetes</taxon>
        <taxon>Polyporales</taxon>
        <taxon>Cerrenaceae</taxon>
        <taxon>Cerrena</taxon>
    </lineage>
</organism>
<dbReference type="SUPFAM" id="SSF81383">
    <property type="entry name" value="F-box domain"/>
    <property type="match status" value="1"/>
</dbReference>
<dbReference type="Proteomes" id="UP001385951">
    <property type="component" value="Unassembled WGS sequence"/>
</dbReference>
<evidence type="ECO:0000313" key="1">
    <source>
        <dbReference type="EMBL" id="KAK7689784.1"/>
    </source>
</evidence>
<evidence type="ECO:0000313" key="2">
    <source>
        <dbReference type="Proteomes" id="UP001385951"/>
    </source>
</evidence>
<proteinExistence type="predicted"/>
<evidence type="ECO:0008006" key="3">
    <source>
        <dbReference type="Google" id="ProtNLM"/>
    </source>
</evidence>
<accession>A0AAW0GJ46</accession>
<dbReference type="EMBL" id="JASBNA010000007">
    <property type="protein sequence ID" value="KAK7689784.1"/>
    <property type="molecule type" value="Genomic_DNA"/>
</dbReference>